<sequence>MEIRKAERKKAKLRLGIAAPSGAGKTYSALLLAFGLGGKVGLIDTEHGSGDLYAHLGDYDIIGIEAPYTVAKYLQAIKAFEQAGYNVVIIDSLSHAWAGDGGLLDKQGKIADSGKQNGFAAWRTITPEHNSLVEAMLRSPCHIIATMRAKQEYVLETGANGKQTPKKVGLAPVQRDGMEYEFTVMLDVDMNHVASASKDRTGLFDGAYFKVTPETGTKLLGWLDTGTPPEVFDDAVFEGNQVAMLDASTLDELQAAFAVAYKYAKRFNDAEALTAATTVYNGRKAELTEEHA</sequence>
<dbReference type="Pfam" id="PF13479">
    <property type="entry name" value="AAA_24"/>
    <property type="match status" value="1"/>
</dbReference>
<dbReference type="GO" id="GO:0005524">
    <property type="term" value="F:ATP binding"/>
    <property type="evidence" value="ECO:0007669"/>
    <property type="project" value="UniProtKB-KW"/>
</dbReference>
<dbReference type="InterPro" id="IPR027417">
    <property type="entry name" value="P-loop_NTPase"/>
</dbReference>
<dbReference type="Gene3D" id="3.40.50.300">
    <property type="entry name" value="P-loop containing nucleotide triphosphate hydrolases"/>
    <property type="match status" value="1"/>
</dbReference>
<evidence type="ECO:0000313" key="2">
    <source>
        <dbReference type="Proteomes" id="UP001216510"/>
    </source>
</evidence>
<proteinExistence type="predicted"/>
<keyword evidence="1" id="KW-0067">ATP-binding</keyword>
<dbReference type="SUPFAM" id="SSF52540">
    <property type="entry name" value="P-loop containing nucleoside triphosphate hydrolases"/>
    <property type="match status" value="1"/>
</dbReference>
<dbReference type="RefSeq" id="WP_277417573.1">
    <property type="nucleotide sequence ID" value="NZ_CP119083.1"/>
</dbReference>
<evidence type="ECO:0000313" key="1">
    <source>
        <dbReference type="EMBL" id="WEF34902.1"/>
    </source>
</evidence>
<dbReference type="EMBL" id="CP119083">
    <property type="protein sequence ID" value="WEF34902.1"/>
    <property type="molecule type" value="Genomic_DNA"/>
</dbReference>
<protein>
    <submittedName>
        <fullName evidence="1">ATP-binding protein</fullName>
    </submittedName>
</protein>
<keyword evidence="2" id="KW-1185">Reference proteome</keyword>
<gene>
    <name evidence="1" type="ORF">PX653_09120</name>
</gene>
<name>A0ABY8BG63_9BURK</name>
<accession>A0ABY8BG63</accession>
<keyword evidence="1" id="KW-0547">Nucleotide-binding</keyword>
<dbReference type="Proteomes" id="UP001216510">
    <property type="component" value="Chromosome"/>
</dbReference>
<organism evidence="1 2">
    <name type="scientific">Pseudoduganella chitinolytica</name>
    <dbReference type="NCBI Taxonomy" id="34070"/>
    <lineage>
        <taxon>Bacteria</taxon>
        <taxon>Pseudomonadati</taxon>
        <taxon>Pseudomonadota</taxon>
        <taxon>Betaproteobacteria</taxon>
        <taxon>Burkholderiales</taxon>
        <taxon>Oxalobacteraceae</taxon>
        <taxon>Telluria group</taxon>
        <taxon>Pseudoduganella</taxon>
    </lineage>
</organism>
<reference evidence="1 2" key="1">
    <citation type="submission" date="2023-02" db="EMBL/GenBank/DDBJ databases">
        <title>Gemone sequence of Telluria chitinolytica ACM 3522T.</title>
        <authorList>
            <person name="Frediansyah A."/>
            <person name="Miess H."/>
            <person name="Gross H."/>
        </authorList>
    </citation>
    <scope>NUCLEOTIDE SEQUENCE [LARGE SCALE GENOMIC DNA]</scope>
    <source>
        <strain evidence="1 2">ACM 3522</strain>
    </source>
</reference>